<reference evidence="5" key="1">
    <citation type="submission" date="2019-05" db="EMBL/GenBank/DDBJ databases">
        <title>Prevotella brunnea sp. nov., isolated from a wound of a patient.</title>
        <authorList>
            <person name="Buhl M."/>
        </authorList>
    </citation>
    <scope>NUCLEOTIDE SEQUENCE [LARGE SCALE GENOMIC DNA]</scope>
    <source>
        <strain evidence="5">A2672</strain>
    </source>
</reference>
<dbReference type="InterPro" id="IPR004843">
    <property type="entry name" value="Calcineurin-like_PHP"/>
</dbReference>
<keyword evidence="4" id="KW-0675">Receptor</keyword>
<dbReference type="AlphaFoldDB" id="A0A5C8GL06"/>
<dbReference type="SUPFAM" id="SSF56300">
    <property type="entry name" value="Metallo-dependent phosphatases"/>
    <property type="match status" value="1"/>
</dbReference>
<organism evidence="4 5">
    <name type="scientific">Prevotella brunnea</name>
    <dbReference type="NCBI Taxonomy" id="2508867"/>
    <lineage>
        <taxon>Bacteria</taxon>
        <taxon>Pseudomonadati</taxon>
        <taxon>Bacteroidota</taxon>
        <taxon>Bacteroidia</taxon>
        <taxon>Bacteroidales</taxon>
        <taxon>Prevotellaceae</taxon>
        <taxon>Prevotella</taxon>
    </lineage>
</organism>
<dbReference type="Pfam" id="PF16371">
    <property type="entry name" value="MetallophosN"/>
    <property type="match status" value="1"/>
</dbReference>
<evidence type="ECO:0000259" key="3">
    <source>
        <dbReference type="Pfam" id="PF16371"/>
    </source>
</evidence>
<dbReference type="InterPro" id="IPR029052">
    <property type="entry name" value="Metallo-depent_PP-like"/>
</dbReference>
<evidence type="ECO:0000313" key="5">
    <source>
        <dbReference type="Proteomes" id="UP000321612"/>
    </source>
</evidence>
<dbReference type="PANTHER" id="PTHR43143">
    <property type="entry name" value="METALLOPHOSPHOESTERASE, CALCINEURIN SUPERFAMILY"/>
    <property type="match status" value="1"/>
</dbReference>
<evidence type="ECO:0000259" key="2">
    <source>
        <dbReference type="Pfam" id="PF16370"/>
    </source>
</evidence>
<evidence type="ECO:0000313" key="4">
    <source>
        <dbReference type="EMBL" id="TXJ62722.1"/>
    </source>
</evidence>
<dbReference type="GO" id="GO:0016787">
    <property type="term" value="F:hydrolase activity"/>
    <property type="evidence" value="ECO:0007669"/>
    <property type="project" value="InterPro"/>
</dbReference>
<dbReference type="Pfam" id="PF16370">
    <property type="entry name" value="MetallophosC"/>
    <property type="match status" value="1"/>
</dbReference>
<evidence type="ECO:0000259" key="1">
    <source>
        <dbReference type="Pfam" id="PF00149"/>
    </source>
</evidence>
<protein>
    <submittedName>
        <fullName evidence="4">TonB-dependent receptor</fullName>
    </submittedName>
</protein>
<feature type="domain" description="Calcineurin-like phosphoesterase" evidence="1">
    <location>
        <begin position="135"/>
        <end position="312"/>
    </location>
</feature>
<dbReference type="InterPro" id="IPR032288">
    <property type="entry name" value="Metallophos_C"/>
</dbReference>
<dbReference type="EMBL" id="SDIK01000021">
    <property type="protein sequence ID" value="TXJ62722.1"/>
    <property type="molecule type" value="Genomic_DNA"/>
</dbReference>
<proteinExistence type="predicted"/>
<dbReference type="InterPro" id="IPR051918">
    <property type="entry name" value="STPP_CPPED1"/>
</dbReference>
<dbReference type="Proteomes" id="UP000321612">
    <property type="component" value="Unassembled WGS sequence"/>
</dbReference>
<name>A0A5C8GL06_9BACT</name>
<dbReference type="InterPro" id="IPR032285">
    <property type="entry name" value="Metallophos_N"/>
</dbReference>
<dbReference type="Pfam" id="PF00149">
    <property type="entry name" value="Metallophos"/>
    <property type="match status" value="1"/>
</dbReference>
<keyword evidence="5" id="KW-1185">Reference proteome</keyword>
<dbReference type="OrthoDB" id="9776255at2"/>
<sequence>MLLISLICYATATTGVSYSFKLRGIVKDDKGRGIPNVVVNDGVHFTVTDKDGVWKLESDSTESKFIAISTPADYELPQKDELATGFYIPIKKAVRTEINEFSLKKRKRKTDAFAYIAMSDPQVRNRNDMKRWTQEAIPDIKNIVDSLNDTQEVVGMTLGDLVWDKMKLFGPYKNSMKNMGMTVFQCIGNHDFDRKYQDLNNMPKGSAHFGEHQYFKYFGPTNYSFNIGKIHVITIKSINYKGSKGYTAELTNHVLNWIRHDLSYVPTGTTVFLNMHAAGWNNLSGEGDISDADKLVKILKDYKVHVFCGHTHLFKNVELNNHLYQHNIGATCGAWWESWVNRCGAPNGYLVVTIDGEKVKWHYKCTSRSSNYQFKTYRPGTFRTQKPYFVANVWDYDKQCKVEWLADDKPMGRMEQFSDQDEEYLKTIDKKENNEKIVTAHLFRAKPKIGTRKISVIFTNRFGESFRKEVYLQKPVRAY</sequence>
<accession>A0A5C8GL06</accession>
<gene>
    <name evidence="4" type="ORF">ETF27_03310</name>
</gene>
<comment type="caution">
    <text evidence="4">The sequence shown here is derived from an EMBL/GenBank/DDBJ whole genome shotgun (WGS) entry which is preliminary data.</text>
</comment>
<feature type="domain" description="Calcineurin-like phosphoesterase N-terminal" evidence="3">
    <location>
        <begin position="26"/>
        <end position="103"/>
    </location>
</feature>
<feature type="domain" description="Calcineurin-like phosphoesterase C-terminal" evidence="2">
    <location>
        <begin position="326"/>
        <end position="466"/>
    </location>
</feature>
<dbReference type="PANTHER" id="PTHR43143:SF1">
    <property type="entry name" value="SERINE_THREONINE-PROTEIN PHOSPHATASE CPPED1"/>
    <property type="match status" value="1"/>
</dbReference>
<dbReference type="Gene3D" id="3.60.21.10">
    <property type="match status" value="1"/>
</dbReference>